<keyword evidence="2" id="KW-0677">Repeat</keyword>
<dbReference type="InterPro" id="IPR001064">
    <property type="entry name" value="Beta/gamma_crystallin"/>
</dbReference>
<evidence type="ECO:0000259" key="3">
    <source>
        <dbReference type="PROSITE" id="PS50915"/>
    </source>
</evidence>
<proteinExistence type="inferred from homology"/>
<dbReference type="AlphaFoldDB" id="A0A940X7X7"/>
<dbReference type="InterPro" id="IPR011024">
    <property type="entry name" value="G_crystallin-like"/>
</dbReference>
<dbReference type="SUPFAM" id="SSF49695">
    <property type="entry name" value="gamma-Crystallin-like"/>
    <property type="match status" value="1"/>
</dbReference>
<evidence type="ECO:0000256" key="2">
    <source>
        <dbReference type="ARBA" id="ARBA00022737"/>
    </source>
</evidence>
<reference evidence="4 5" key="1">
    <citation type="submission" date="2021-03" db="EMBL/GenBank/DDBJ databases">
        <title>Flavobacterium Flabelliformis Sp. Nov. And Flavobacterium Geliluteum Sp. Nov., Two Novel Multidrug Resistant Psychrophilic Species Isolated From Antarctica.</title>
        <authorList>
            <person name="Kralova S."/>
            <person name="Busse H.J."/>
            <person name="Bezdicek M."/>
            <person name="Nykrynova M."/>
            <person name="Kroupova E."/>
            <person name="Krsek D."/>
            <person name="Sedlacek I."/>
        </authorList>
    </citation>
    <scope>NUCLEOTIDE SEQUENCE [LARGE SCALE GENOMIC DNA]</scope>
    <source>
        <strain evidence="4 5">P7388</strain>
    </source>
</reference>
<feature type="domain" description="Beta/gamma crystallin 'Greek key'" evidence="3">
    <location>
        <begin position="399"/>
        <end position="437"/>
    </location>
</feature>
<sequence>MKKKNRKEVISKVFGKVFVMMALAMTFSCQDTTLEEEKTTTTVVEKKQNFNKISASASSDLARRWAPIHYKDVDATGTYSEGGKSDYLTAINYDNDWNAENNWNNLPAFANSLLAHCYYSVVESKTHWFITYAFFSPRDWTDIALLYQLDQHENDLEGVLMIVEKDGSAYGSLKGAVTTNHSDFFSYATAGSSFVTGLESIDGTLQMKDFNGEMHPVTAQEAKGHGLKAWPQHDINGDGIIYYPSASGVAQIPADNYDNYVEYKLVDIFETGGLWDQRFNTDLFFNAGGGFKGNDFKSGGANAPWAWNDGNDGIVQGGELATDPAKLADNYFDGVGNFSHTYINNNYNAAAGGVATVFQNCNYTGYAVALPVGNYTLAQLKSYGVVNDDLSSVRLESGYKITLYQNDNFGGETIIITGNNSCLGTFNDKASSVKISVL</sequence>
<dbReference type="RefSeq" id="WP_210665070.1">
    <property type="nucleotide sequence ID" value="NZ_JAGFBV010000003.1"/>
</dbReference>
<protein>
    <recommendedName>
        <fullName evidence="3">Beta/gamma crystallin 'Greek key' domain-containing protein</fullName>
    </recommendedName>
</protein>
<dbReference type="SMART" id="SM00247">
    <property type="entry name" value="XTALbg"/>
    <property type="match status" value="1"/>
</dbReference>
<evidence type="ECO:0000256" key="1">
    <source>
        <dbReference type="ARBA" id="ARBA00009646"/>
    </source>
</evidence>
<dbReference type="Proteomes" id="UP000675047">
    <property type="component" value="Unassembled WGS sequence"/>
</dbReference>
<gene>
    <name evidence="4" type="ORF">J3495_02910</name>
</gene>
<feature type="domain" description="Beta/gamma crystallin 'Greek key'" evidence="3">
    <location>
        <begin position="353"/>
        <end position="397"/>
    </location>
</feature>
<evidence type="ECO:0000313" key="4">
    <source>
        <dbReference type="EMBL" id="MBP4137027.1"/>
    </source>
</evidence>
<comment type="caution">
    <text evidence="4">The sequence shown here is derived from an EMBL/GenBank/DDBJ whole genome shotgun (WGS) entry which is preliminary data.</text>
</comment>
<keyword evidence="5" id="KW-1185">Reference proteome</keyword>
<dbReference type="PROSITE" id="PS51257">
    <property type="entry name" value="PROKAR_LIPOPROTEIN"/>
    <property type="match status" value="1"/>
</dbReference>
<accession>A0A940X7X7</accession>
<dbReference type="PROSITE" id="PS50915">
    <property type="entry name" value="CRYSTALLIN_BETA_GAMMA"/>
    <property type="match status" value="2"/>
</dbReference>
<evidence type="ECO:0000313" key="5">
    <source>
        <dbReference type="Proteomes" id="UP000675047"/>
    </source>
</evidence>
<name>A0A940X7X7_9FLAO</name>
<dbReference type="EMBL" id="JAGFBV010000003">
    <property type="protein sequence ID" value="MBP4137027.1"/>
    <property type="molecule type" value="Genomic_DNA"/>
</dbReference>
<organism evidence="4 5">
    <name type="scientific">Flavobacterium geliluteum</name>
    <dbReference type="NCBI Taxonomy" id="2816120"/>
    <lineage>
        <taxon>Bacteria</taxon>
        <taxon>Pseudomonadati</taxon>
        <taxon>Bacteroidota</taxon>
        <taxon>Flavobacteriia</taxon>
        <taxon>Flavobacteriales</taxon>
        <taxon>Flavobacteriaceae</taxon>
        <taxon>Flavobacterium</taxon>
    </lineage>
</organism>
<dbReference type="Gene3D" id="2.60.20.10">
    <property type="entry name" value="Crystallins"/>
    <property type="match status" value="1"/>
</dbReference>
<comment type="similarity">
    <text evidence="1">Belongs to the beta/gamma-crystallin family.</text>
</comment>